<dbReference type="EMBL" id="JBHULB010000082">
    <property type="protein sequence ID" value="MFD2588927.1"/>
    <property type="molecule type" value="Genomic_DNA"/>
</dbReference>
<reference evidence="2" key="1">
    <citation type="journal article" date="2019" name="Int. J. Syst. Evol. Microbiol.">
        <title>The Global Catalogue of Microorganisms (GCM) 10K type strain sequencing project: providing services to taxonomists for standard genome sequencing and annotation.</title>
        <authorList>
            <consortium name="The Broad Institute Genomics Platform"/>
            <consortium name="The Broad Institute Genome Sequencing Center for Infectious Disease"/>
            <person name="Wu L."/>
            <person name="Ma J."/>
        </authorList>
    </citation>
    <scope>NUCLEOTIDE SEQUENCE [LARGE SCALE GENOMIC DNA]</scope>
    <source>
        <strain evidence="2">KCTC 52368</strain>
    </source>
</reference>
<evidence type="ECO:0000313" key="2">
    <source>
        <dbReference type="Proteomes" id="UP001597526"/>
    </source>
</evidence>
<accession>A0ABW5N1H6</accession>
<evidence type="ECO:0000313" key="1">
    <source>
        <dbReference type="EMBL" id="MFD2588927.1"/>
    </source>
</evidence>
<protein>
    <submittedName>
        <fullName evidence="1">Uncharacterized protein</fullName>
    </submittedName>
</protein>
<proteinExistence type="predicted"/>
<keyword evidence="2" id="KW-1185">Reference proteome</keyword>
<dbReference type="RefSeq" id="WP_377768393.1">
    <property type="nucleotide sequence ID" value="NZ_JBHULB010000082.1"/>
</dbReference>
<organism evidence="1 2">
    <name type="scientific">Croceitalea marina</name>
    <dbReference type="NCBI Taxonomy" id="1775166"/>
    <lineage>
        <taxon>Bacteria</taxon>
        <taxon>Pseudomonadati</taxon>
        <taxon>Bacteroidota</taxon>
        <taxon>Flavobacteriia</taxon>
        <taxon>Flavobacteriales</taxon>
        <taxon>Flavobacteriaceae</taxon>
        <taxon>Croceitalea</taxon>
    </lineage>
</organism>
<comment type="caution">
    <text evidence="1">The sequence shown here is derived from an EMBL/GenBank/DDBJ whole genome shotgun (WGS) entry which is preliminary data.</text>
</comment>
<sequence length="228" mass="26557">MKFIKNIKEIVYFDANAAEKSALLLFIEASIRDFDTYTIGISKFGTSKQNLEEMHCVISDQVENDSPVQMSVHLFGQMGLVAGAWQTYWFEHVLPEDQNTLEADKDTVYAVRGMFNECYKTEYRKMEQRGYITIELEQLQLDAIVRSFDYVLSNPHDIDFSMASFSALSYLEGLNDKFKTFQNQKKSVQIRLDIDDWATFFPYLEHAKSTVFNIRDAEMLDGIYEKYI</sequence>
<dbReference type="Proteomes" id="UP001597526">
    <property type="component" value="Unassembled WGS sequence"/>
</dbReference>
<name>A0ABW5N1H6_9FLAO</name>
<gene>
    <name evidence="1" type="ORF">ACFSQJ_18520</name>
</gene>